<dbReference type="InterPro" id="IPR051674">
    <property type="entry name" value="Malate_Decarboxylase"/>
</dbReference>
<dbReference type="PANTHER" id="PTHR43237">
    <property type="entry name" value="NADP-DEPENDENT MALIC ENZYME"/>
    <property type="match status" value="1"/>
</dbReference>
<name>A0ABS5LLA0_9MOLU</name>
<dbReference type="InterPro" id="IPR012302">
    <property type="entry name" value="Malic_NAD-bd"/>
</dbReference>
<keyword evidence="4" id="KW-1185">Reference proteome</keyword>
<evidence type="ECO:0000256" key="1">
    <source>
        <dbReference type="ARBA" id="ARBA00023002"/>
    </source>
</evidence>
<reference evidence="3" key="1">
    <citation type="submission" date="2021-04" db="EMBL/GenBank/DDBJ databases">
        <title>Sandalwood Spike Disease Phytoplasma.</title>
        <authorList>
            <person name="Tiwarekar B."/>
            <person name="Kirdat K."/>
            <person name="Sundarraj R."/>
            <person name="Yadav A."/>
        </authorList>
    </citation>
    <scope>NUCLEOTIDE SEQUENCE [LARGE SCALE GENOMIC DNA]</scope>
    <source>
        <strain evidence="3">SW86</strain>
    </source>
</reference>
<proteinExistence type="predicted"/>
<dbReference type="RefSeq" id="WP_283242285.1">
    <property type="nucleotide sequence ID" value="NZ_JAGVSK010000012.1"/>
</dbReference>
<dbReference type="Gene3D" id="3.40.50.720">
    <property type="entry name" value="NAD(P)-binding Rossmann-like Domain"/>
    <property type="match status" value="1"/>
</dbReference>
<dbReference type="PANTHER" id="PTHR43237:SF4">
    <property type="entry name" value="NADP-DEPENDENT MALIC ENZYME"/>
    <property type="match status" value="1"/>
</dbReference>
<feature type="non-terminal residue" evidence="3">
    <location>
        <position position="1"/>
    </location>
</feature>
<keyword evidence="1" id="KW-0560">Oxidoreductase</keyword>
<organism evidence="3 4">
    <name type="scientific">'Santalum album' aster yellows phytoplasma</name>
    <dbReference type="NCBI Taxonomy" id="2831467"/>
    <lineage>
        <taxon>Bacteria</taxon>
        <taxon>Bacillati</taxon>
        <taxon>Mycoplasmatota</taxon>
        <taxon>Mollicutes</taxon>
        <taxon>Acholeplasmatales</taxon>
        <taxon>Acholeplasmataceae</taxon>
        <taxon>Candidatus Phytoplasma</taxon>
        <taxon>16SrI (Aster yellows group)</taxon>
    </lineage>
</organism>
<protein>
    <submittedName>
        <fullName evidence="3">NAD-dependent malic enzyme</fullName>
    </submittedName>
</protein>
<comment type="caution">
    <text evidence="3">The sequence shown here is derived from an EMBL/GenBank/DDBJ whole genome shotgun (WGS) entry which is preliminary data.</text>
</comment>
<dbReference type="EMBL" id="JAGVSK010000012">
    <property type="protein sequence ID" value="MBS2994178.1"/>
    <property type="molecule type" value="Genomic_DNA"/>
</dbReference>
<accession>A0ABS5LLA0</accession>
<dbReference type="InterPro" id="IPR036291">
    <property type="entry name" value="NAD(P)-bd_dom_sf"/>
</dbReference>
<dbReference type="Pfam" id="PF03949">
    <property type="entry name" value="Malic_M"/>
    <property type="match status" value="1"/>
</dbReference>
<evidence type="ECO:0000313" key="4">
    <source>
        <dbReference type="Proteomes" id="UP000678347"/>
    </source>
</evidence>
<sequence>SDFPNQVNNCLAFPGVFRGALDAKATKITEEMKKAAIYALKNIIKEKDLNENNILPTLFNKEVVKQIALAVCKVAKETGVVRK</sequence>
<dbReference type="SUPFAM" id="SSF51735">
    <property type="entry name" value="NAD(P)-binding Rossmann-fold domains"/>
    <property type="match status" value="1"/>
</dbReference>
<evidence type="ECO:0000313" key="3">
    <source>
        <dbReference type="EMBL" id="MBS2994178.1"/>
    </source>
</evidence>
<evidence type="ECO:0000259" key="2">
    <source>
        <dbReference type="SMART" id="SM00919"/>
    </source>
</evidence>
<feature type="domain" description="Malic enzyme NAD-binding" evidence="2">
    <location>
        <begin position="1"/>
        <end position="76"/>
    </location>
</feature>
<gene>
    <name evidence="3" type="ORF">KE631_02370</name>
</gene>
<dbReference type="SMART" id="SM00919">
    <property type="entry name" value="Malic_M"/>
    <property type="match status" value="1"/>
</dbReference>
<dbReference type="Proteomes" id="UP000678347">
    <property type="component" value="Unassembled WGS sequence"/>
</dbReference>